<protein>
    <submittedName>
        <fullName evidence="2">Protein containing DUF59</fullName>
    </submittedName>
</protein>
<dbReference type="PANTHER" id="PTHR42831">
    <property type="entry name" value="FE-S PROTEIN MATURATION AUXILIARY FACTOR YITW"/>
    <property type="match status" value="1"/>
</dbReference>
<reference evidence="2" key="1">
    <citation type="submission" date="2013-08" db="EMBL/GenBank/DDBJ databases">
        <authorList>
            <person name="Mendez C."/>
            <person name="Richter M."/>
            <person name="Ferrer M."/>
            <person name="Sanchez J."/>
        </authorList>
    </citation>
    <scope>NUCLEOTIDE SEQUENCE</scope>
</reference>
<dbReference type="SUPFAM" id="SSF117916">
    <property type="entry name" value="Fe-S cluster assembly (FSCA) domain-like"/>
    <property type="match status" value="1"/>
</dbReference>
<dbReference type="Gene3D" id="3.30.300.130">
    <property type="entry name" value="Fe-S cluster assembly (FSCA)"/>
    <property type="match status" value="1"/>
</dbReference>
<dbReference type="EMBL" id="AUZZ01008549">
    <property type="protein sequence ID" value="EQD37172.1"/>
    <property type="molecule type" value="Genomic_DNA"/>
</dbReference>
<dbReference type="PANTHER" id="PTHR42831:SF1">
    <property type="entry name" value="FE-S PROTEIN MATURATION AUXILIARY FACTOR YITW"/>
    <property type="match status" value="1"/>
</dbReference>
<dbReference type="InterPro" id="IPR002744">
    <property type="entry name" value="MIP18-like"/>
</dbReference>
<name>T0YZ25_9ZZZZ</name>
<dbReference type="InterPro" id="IPR034904">
    <property type="entry name" value="FSCA_dom_sf"/>
</dbReference>
<dbReference type="Pfam" id="PF01883">
    <property type="entry name" value="FeS_assembly_P"/>
    <property type="match status" value="1"/>
</dbReference>
<feature type="domain" description="MIP18 family-like" evidence="1">
    <location>
        <begin position="8"/>
        <end position="77"/>
    </location>
</feature>
<organism evidence="2">
    <name type="scientific">mine drainage metagenome</name>
    <dbReference type="NCBI Taxonomy" id="410659"/>
    <lineage>
        <taxon>unclassified sequences</taxon>
        <taxon>metagenomes</taxon>
        <taxon>ecological metagenomes</taxon>
    </lineage>
</organism>
<reference evidence="2" key="2">
    <citation type="journal article" date="2014" name="ISME J.">
        <title>Microbial stratification in low pH oxic and suboxic macroscopic growths along an acid mine drainage.</title>
        <authorList>
            <person name="Mendez-Garcia C."/>
            <person name="Mesa V."/>
            <person name="Sprenger R.R."/>
            <person name="Richter M."/>
            <person name="Diez M.S."/>
            <person name="Solano J."/>
            <person name="Bargiela R."/>
            <person name="Golyshina O.V."/>
            <person name="Manteca A."/>
            <person name="Ramos J.L."/>
            <person name="Gallego J.R."/>
            <person name="Llorente I."/>
            <person name="Martins Dos Santos V.A."/>
            <person name="Jensen O.N."/>
            <person name="Pelaez A.I."/>
            <person name="Sanchez J."/>
            <person name="Ferrer M."/>
        </authorList>
    </citation>
    <scope>NUCLEOTIDE SEQUENCE</scope>
</reference>
<gene>
    <name evidence="2" type="ORF">B2A_11827</name>
</gene>
<sequence>MHMVTINDIVQALCDCKDPELDANIVDIGLIYGVSIKDGRDVRITLTMTSPMCPVTSIILADAQLRLETIPSIGKVEMELVWDPLWSPDMMSDELKYRSYG</sequence>
<dbReference type="AlphaFoldDB" id="T0YZ25"/>
<evidence type="ECO:0000313" key="2">
    <source>
        <dbReference type="EMBL" id="EQD37172.1"/>
    </source>
</evidence>
<accession>T0YZ25</accession>
<comment type="caution">
    <text evidence="2">The sequence shown here is derived from an EMBL/GenBank/DDBJ whole genome shotgun (WGS) entry which is preliminary data.</text>
</comment>
<evidence type="ECO:0000259" key="1">
    <source>
        <dbReference type="Pfam" id="PF01883"/>
    </source>
</evidence>
<proteinExistence type="predicted"/>
<dbReference type="InterPro" id="IPR052339">
    <property type="entry name" value="Fe-S_Maturation_MIP18"/>
</dbReference>